<evidence type="ECO:0000313" key="3">
    <source>
        <dbReference type="Proteomes" id="UP001565474"/>
    </source>
</evidence>
<evidence type="ECO:0000256" key="1">
    <source>
        <dbReference type="SAM" id="MobiDB-lite"/>
    </source>
</evidence>
<name>A0ABV4G7F2_9BRAD</name>
<feature type="region of interest" description="Disordered" evidence="1">
    <location>
        <begin position="87"/>
        <end position="213"/>
    </location>
</feature>
<protein>
    <submittedName>
        <fullName evidence="2">Uncharacterized protein</fullName>
    </submittedName>
</protein>
<organism evidence="2 3">
    <name type="scientific">Bradyrhizobium yuanmingense</name>
    <dbReference type="NCBI Taxonomy" id="108015"/>
    <lineage>
        <taxon>Bacteria</taxon>
        <taxon>Pseudomonadati</taxon>
        <taxon>Pseudomonadota</taxon>
        <taxon>Alphaproteobacteria</taxon>
        <taxon>Hyphomicrobiales</taxon>
        <taxon>Nitrobacteraceae</taxon>
        <taxon>Bradyrhizobium</taxon>
    </lineage>
</organism>
<feature type="compositionally biased region" description="Polar residues" evidence="1">
    <location>
        <begin position="47"/>
        <end position="62"/>
    </location>
</feature>
<evidence type="ECO:0000313" key="2">
    <source>
        <dbReference type="EMBL" id="MEY9467835.1"/>
    </source>
</evidence>
<sequence length="213" mass="24020">MTAAEPGRSLPARLHSPAGERDWARKSSSACRRRLQGSPRQGVPGSRQPSPSRDCQIPSRQPNVALPHARARRWRLGEWLDCLRRISDERPRPVGDRRQPMQASGDWRRHRKDRQEAPLQGRPAQLPQIQVSRRLRRGERSNERPAGEQFGCVDPRISAPHRSPERSAPRLRGARARYASGARQARGRREPCDGGPTTSIVQRPSAAPFSDRP</sequence>
<dbReference type="EMBL" id="JBGBZN010000001">
    <property type="protein sequence ID" value="MEY9467835.1"/>
    <property type="molecule type" value="Genomic_DNA"/>
</dbReference>
<dbReference type="Proteomes" id="UP001565474">
    <property type="component" value="Unassembled WGS sequence"/>
</dbReference>
<feature type="compositionally biased region" description="Basic and acidic residues" evidence="1">
    <location>
        <begin position="87"/>
        <end position="99"/>
    </location>
</feature>
<keyword evidence="3" id="KW-1185">Reference proteome</keyword>
<feature type="region of interest" description="Disordered" evidence="1">
    <location>
        <begin position="1"/>
        <end position="69"/>
    </location>
</feature>
<proteinExistence type="predicted"/>
<accession>A0ABV4G7F2</accession>
<reference evidence="2 3" key="1">
    <citation type="submission" date="2024-07" db="EMBL/GenBank/DDBJ databases">
        <title>Genomic Encyclopedia of Type Strains, Phase V (KMG-V): Genome sequencing to study the core and pangenomes of soil and plant-associated prokaryotes.</title>
        <authorList>
            <person name="Whitman W."/>
        </authorList>
    </citation>
    <scope>NUCLEOTIDE SEQUENCE [LARGE SCALE GENOMIC DNA]</scope>
    <source>
        <strain evidence="2 3">USDA 222</strain>
    </source>
</reference>
<comment type="caution">
    <text evidence="2">The sequence shown here is derived from an EMBL/GenBank/DDBJ whole genome shotgun (WGS) entry which is preliminary data.</text>
</comment>
<gene>
    <name evidence="2" type="ORF">ABH992_000234</name>
</gene>